<evidence type="ECO:0000313" key="1">
    <source>
        <dbReference type="EMBL" id="JAE11403.1"/>
    </source>
</evidence>
<protein>
    <submittedName>
        <fullName evidence="1">Uncharacterized protein</fullName>
    </submittedName>
</protein>
<dbReference type="EMBL" id="GBRH01186493">
    <property type="protein sequence ID" value="JAE11403.1"/>
    <property type="molecule type" value="Transcribed_RNA"/>
</dbReference>
<sequence>MVAKCTCIAI</sequence>
<name>A0A0A9FSW7_ARUDO</name>
<accession>A0A0A9FSW7</accession>
<organism evidence="1">
    <name type="scientific">Arundo donax</name>
    <name type="common">Giant reed</name>
    <name type="synonym">Donax arundinaceus</name>
    <dbReference type="NCBI Taxonomy" id="35708"/>
    <lineage>
        <taxon>Eukaryota</taxon>
        <taxon>Viridiplantae</taxon>
        <taxon>Streptophyta</taxon>
        <taxon>Embryophyta</taxon>
        <taxon>Tracheophyta</taxon>
        <taxon>Spermatophyta</taxon>
        <taxon>Magnoliopsida</taxon>
        <taxon>Liliopsida</taxon>
        <taxon>Poales</taxon>
        <taxon>Poaceae</taxon>
        <taxon>PACMAD clade</taxon>
        <taxon>Arundinoideae</taxon>
        <taxon>Arundineae</taxon>
        <taxon>Arundo</taxon>
    </lineage>
</organism>
<reference evidence="1" key="1">
    <citation type="submission" date="2014-09" db="EMBL/GenBank/DDBJ databases">
        <authorList>
            <person name="Magalhaes I.L.F."/>
            <person name="Oliveira U."/>
            <person name="Santos F.R."/>
            <person name="Vidigal T.H.D.A."/>
            <person name="Brescovit A.D."/>
            <person name="Santos A.J."/>
        </authorList>
    </citation>
    <scope>NUCLEOTIDE SEQUENCE</scope>
    <source>
        <tissue evidence="1">Shoot tissue taken approximately 20 cm above the soil surface</tissue>
    </source>
</reference>
<reference evidence="1" key="2">
    <citation type="journal article" date="2015" name="Data Brief">
        <title>Shoot transcriptome of the giant reed, Arundo donax.</title>
        <authorList>
            <person name="Barrero R.A."/>
            <person name="Guerrero F.D."/>
            <person name="Moolhuijzen P."/>
            <person name="Goolsby J.A."/>
            <person name="Tidwell J."/>
            <person name="Bellgard S.E."/>
            <person name="Bellgard M.I."/>
        </authorList>
    </citation>
    <scope>NUCLEOTIDE SEQUENCE</scope>
    <source>
        <tissue evidence="1">Shoot tissue taken approximately 20 cm above the soil surface</tissue>
    </source>
</reference>
<proteinExistence type="predicted"/>